<evidence type="ECO:0000313" key="1">
    <source>
        <dbReference type="EMBL" id="MBC1303106.1"/>
    </source>
</evidence>
<dbReference type="GeneID" id="58724373"/>
<keyword evidence="2" id="KW-1185">Reference proteome</keyword>
<dbReference type="EMBL" id="JACKZP010000051">
    <property type="protein sequence ID" value="MBC1303106.1"/>
    <property type="molecule type" value="Genomic_DNA"/>
</dbReference>
<reference evidence="1 2" key="1">
    <citation type="submission" date="2019-11" db="EMBL/GenBank/DDBJ databases">
        <title>Comparison of genomes from free-living endosymbiotic cyanobacteria isolated from Azolla.</title>
        <authorList>
            <person name="Thiel T."/>
            <person name="Pratte B."/>
        </authorList>
    </citation>
    <scope>NUCLEOTIDE SEQUENCE [LARGE SCALE GENOMIC DNA]</scope>
    <source>
        <strain evidence="1 2">N2B</strain>
    </source>
</reference>
<sequence>MKALDLGLTGKARIWQDEPFYLPGDYRPIFYPVVDERIETILDNAKIGLFSQRSVMMEILAPLGARFLYGCLGAIFEPNHSGKLVLKVSISTELERQLNNTLASSLDVVRVGIHEEYADRVADGAKLKLQESGISNLFGSGEISFKWGAFGEIGSSKAFFHDLAYAVIEVMVRDKARSYDIKSPLKKVLEQSW</sequence>
<accession>A0ABR6S9P2</accession>
<dbReference type="Proteomes" id="UP000570851">
    <property type="component" value="Unassembled WGS sequence"/>
</dbReference>
<comment type="caution">
    <text evidence="1">The sequence shown here is derived from an EMBL/GenBank/DDBJ whole genome shotgun (WGS) entry which is preliminary data.</text>
</comment>
<organism evidence="1 2">
    <name type="scientific">Trichormus variabilis N2B</name>
    <dbReference type="NCBI Taxonomy" id="2681315"/>
    <lineage>
        <taxon>Bacteria</taxon>
        <taxon>Bacillati</taxon>
        <taxon>Cyanobacteriota</taxon>
        <taxon>Cyanophyceae</taxon>
        <taxon>Nostocales</taxon>
        <taxon>Nostocaceae</taxon>
        <taxon>Trichormus</taxon>
    </lineage>
</organism>
<protein>
    <submittedName>
        <fullName evidence="1">Uncharacterized protein</fullName>
    </submittedName>
</protein>
<dbReference type="RefSeq" id="WP_011318508.1">
    <property type="nucleotide sequence ID" value="NZ_JACKZP010000051.1"/>
</dbReference>
<proteinExistence type="predicted"/>
<name>A0ABR6S9P2_ANAVA</name>
<gene>
    <name evidence="1" type="ORF">GNE12_14400</name>
</gene>
<evidence type="ECO:0000313" key="2">
    <source>
        <dbReference type="Proteomes" id="UP000570851"/>
    </source>
</evidence>